<protein>
    <recommendedName>
        <fullName evidence="3">DUF4371 domain-containing protein</fullName>
    </recommendedName>
</protein>
<evidence type="ECO:0000313" key="2">
    <source>
        <dbReference type="Proteomes" id="UP000215335"/>
    </source>
</evidence>
<sequence length="163" mass="18014">MPGENATDEVISDSNKAFRINNFNIIIDTAVSTLERRFEDFNNKLYADLAWLDPRSINEIRISGLQAPTIEVLCEKLISFEPDMTAKNRVSYSKMESSSAGSVTSQSAIFYKCHPKCQDSTGKGFKELVGRTLESYNISIKQCVGTSTDGAANMQGQYDGFTA</sequence>
<dbReference type="EMBL" id="NNAY01002612">
    <property type="protein sequence ID" value="OXU20940.1"/>
    <property type="molecule type" value="Genomic_DNA"/>
</dbReference>
<comment type="caution">
    <text evidence="1">The sequence shown here is derived from an EMBL/GenBank/DDBJ whole genome shotgun (WGS) entry which is preliminary data.</text>
</comment>
<dbReference type="Proteomes" id="UP000215335">
    <property type="component" value="Unassembled WGS sequence"/>
</dbReference>
<name>A0A232ERE6_9HYME</name>
<proteinExistence type="predicted"/>
<dbReference type="AlphaFoldDB" id="A0A232ERE6"/>
<gene>
    <name evidence="1" type="ORF">TSAR_013113</name>
</gene>
<keyword evidence="2" id="KW-1185">Reference proteome</keyword>
<reference evidence="1 2" key="1">
    <citation type="journal article" date="2017" name="Curr. Biol.">
        <title>The Evolution of Venom by Co-option of Single-Copy Genes.</title>
        <authorList>
            <person name="Martinson E.O."/>
            <person name="Mrinalini"/>
            <person name="Kelkar Y.D."/>
            <person name="Chang C.H."/>
            <person name="Werren J.H."/>
        </authorList>
    </citation>
    <scope>NUCLEOTIDE SEQUENCE [LARGE SCALE GENOMIC DNA]</scope>
    <source>
        <strain evidence="1 2">Alberta</strain>
        <tissue evidence="1">Whole body</tissue>
    </source>
</reference>
<evidence type="ECO:0000313" key="1">
    <source>
        <dbReference type="EMBL" id="OXU20940.1"/>
    </source>
</evidence>
<organism evidence="1 2">
    <name type="scientific">Trichomalopsis sarcophagae</name>
    <dbReference type="NCBI Taxonomy" id="543379"/>
    <lineage>
        <taxon>Eukaryota</taxon>
        <taxon>Metazoa</taxon>
        <taxon>Ecdysozoa</taxon>
        <taxon>Arthropoda</taxon>
        <taxon>Hexapoda</taxon>
        <taxon>Insecta</taxon>
        <taxon>Pterygota</taxon>
        <taxon>Neoptera</taxon>
        <taxon>Endopterygota</taxon>
        <taxon>Hymenoptera</taxon>
        <taxon>Apocrita</taxon>
        <taxon>Proctotrupomorpha</taxon>
        <taxon>Chalcidoidea</taxon>
        <taxon>Pteromalidae</taxon>
        <taxon>Pteromalinae</taxon>
        <taxon>Trichomalopsis</taxon>
    </lineage>
</organism>
<accession>A0A232ERE6</accession>
<evidence type="ECO:0008006" key="3">
    <source>
        <dbReference type="Google" id="ProtNLM"/>
    </source>
</evidence>